<feature type="compositionally biased region" description="Polar residues" evidence="1">
    <location>
        <begin position="11"/>
        <end position="24"/>
    </location>
</feature>
<organism evidence="3">
    <name type="scientific">Trichuris suis</name>
    <name type="common">pig whipworm</name>
    <dbReference type="NCBI Taxonomy" id="68888"/>
    <lineage>
        <taxon>Eukaryota</taxon>
        <taxon>Metazoa</taxon>
        <taxon>Ecdysozoa</taxon>
        <taxon>Nematoda</taxon>
        <taxon>Enoplea</taxon>
        <taxon>Dorylaimia</taxon>
        <taxon>Trichinellida</taxon>
        <taxon>Trichuridae</taxon>
        <taxon>Trichuris</taxon>
    </lineage>
</organism>
<sequence length="72" mass="7843">MSKGSPDHIETQSGKRVNQTQSDASVVSGSFQKAKSALLQTSFEVFTQSARPEVSLAASKLELTRDNVTKWD</sequence>
<protein>
    <submittedName>
        <fullName evidence="3">Uncharacterized protein</fullName>
    </submittedName>
</protein>
<evidence type="ECO:0000313" key="4">
    <source>
        <dbReference type="Proteomes" id="UP000030764"/>
    </source>
</evidence>
<reference evidence="3 4" key="1">
    <citation type="journal article" date="2014" name="Nat. Genet.">
        <title>Genome and transcriptome of the porcine whipworm Trichuris suis.</title>
        <authorList>
            <person name="Jex A.R."/>
            <person name="Nejsum P."/>
            <person name="Schwarz E.M."/>
            <person name="Hu L."/>
            <person name="Young N.D."/>
            <person name="Hall R.S."/>
            <person name="Korhonen P.K."/>
            <person name="Liao S."/>
            <person name="Thamsborg S."/>
            <person name="Xia J."/>
            <person name="Xu P."/>
            <person name="Wang S."/>
            <person name="Scheerlinck J.P."/>
            <person name="Hofmann A."/>
            <person name="Sternberg P.W."/>
            <person name="Wang J."/>
            <person name="Gasser R.B."/>
        </authorList>
    </citation>
    <scope>NUCLEOTIDE SEQUENCE [LARGE SCALE GENOMIC DNA]</scope>
    <source>
        <strain evidence="3">DCEP-RM93F</strain>
        <strain evidence="2">DCEP-RM93M</strain>
    </source>
</reference>
<evidence type="ECO:0000313" key="2">
    <source>
        <dbReference type="EMBL" id="KFD50229.1"/>
    </source>
</evidence>
<dbReference type="EMBL" id="KL363256">
    <property type="protein sequence ID" value="KFD50229.1"/>
    <property type="molecule type" value="Genomic_DNA"/>
</dbReference>
<dbReference type="Proteomes" id="UP000030758">
    <property type="component" value="Unassembled WGS sequence"/>
</dbReference>
<gene>
    <name evidence="2" type="ORF">M513_08857</name>
    <name evidence="3" type="ORF">M514_08857</name>
</gene>
<keyword evidence="4" id="KW-1185">Reference proteome</keyword>
<evidence type="ECO:0000313" key="3">
    <source>
        <dbReference type="EMBL" id="KFD60317.1"/>
    </source>
</evidence>
<feature type="region of interest" description="Disordered" evidence="1">
    <location>
        <begin position="1"/>
        <end position="24"/>
    </location>
</feature>
<proteinExistence type="predicted"/>
<dbReference type="AlphaFoldDB" id="A0A085MSX1"/>
<evidence type="ECO:0000256" key="1">
    <source>
        <dbReference type="SAM" id="MobiDB-lite"/>
    </source>
</evidence>
<name>A0A085MSX1_9BILA</name>
<dbReference type="EMBL" id="KL367676">
    <property type="protein sequence ID" value="KFD60317.1"/>
    <property type="molecule type" value="Genomic_DNA"/>
</dbReference>
<accession>A0A085MSX1</accession>
<dbReference type="Proteomes" id="UP000030764">
    <property type="component" value="Unassembled WGS sequence"/>
</dbReference>
<feature type="compositionally biased region" description="Basic and acidic residues" evidence="1">
    <location>
        <begin position="1"/>
        <end position="10"/>
    </location>
</feature>